<reference evidence="2" key="1">
    <citation type="journal article" date="2015" name="Genome Announc.">
        <title>Complete Genome Sequence of the Bacteriochlorophyll b-Producing Photosynthetic Bacterium Blastochloris viridis.</title>
        <authorList>
            <person name="Tsukatani Y."/>
            <person name="Hirose Y."/>
            <person name="Harada J."/>
            <person name="Misawa N."/>
            <person name="Mori K."/>
            <person name="Inoue K."/>
            <person name="Tamiaki H."/>
        </authorList>
    </citation>
    <scope>NUCLEOTIDE SEQUENCE [LARGE SCALE GENOMIC DNA]</scope>
    <source>
        <strain evidence="2">DSM 133</strain>
    </source>
</reference>
<feature type="region of interest" description="Disordered" evidence="1">
    <location>
        <begin position="64"/>
        <end position="83"/>
    </location>
</feature>
<evidence type="ECO:0000256" key="1">
    <source>
        <dbReference type="SAM" id="MobiDB-lite"/>
    </source>
</evidence>
<organism evidence="2">
    <name type="scientific">Blastochloris viridis</name>
    <name type="common">Rhodopseudomonas viridis</name>
    <dbReference type="NCBI Taxonomy" id="1079"/>
    <lineage>
        <taxon>Bacteria</taxon>
        <taxon>Pseudomonadati</taxon>
        <taxon>Pseudomonadota</taxon>
        <taxon>Alphaproteobacteria</taxon>
        <taxon>Hyphomicrobiales</taxon>
        <taxon>Blastochloridaceae</taxon>
        <taxon>Blastochloris</taxon>
    </lineage>
</organism>
<proteinExistence type="predicted"/>
<name>A0A182D079_BLAVI</name>
<gene>
    <name evidence="2" type="ORF">BV133_708</name>
</gene>
<sequence length="83" mass="8675">MRRLTAAIKGKVGRSKVARTGLPISAAPVGLLMDGGGSFRAARGDGPSFVTGIYLKKECGAATARAKPPTRLPRARTTRRPIS</sequence>
<dbReference type="EMBL" id="AP014854">
    <property type="protein sequence ID" value="BAR98301.1"/>
    <property type="molecule type" value="Genomic_DNA"/>
</dbReference>
<accession>A0A182D079</accession>
<feature type="compositionally biased region" description="Basic residues" evidence="1">
    <location>
        <begin position="73"/>
        <end position="83"/>
    </location>
</feature>
<protein>
    <submittedName>
        <fullName evidence="2">Uncharacterized protein</fullName>
    </submittedName>
</protein>
<evidence type="ECO:0000313" key="2">
    <source>
        <dbReference type="EMBL" id="BAR98301.1"/>
    </source>
</evidence>
<dbReference type="AlphaFoldDB" id="A0A182D079"/>